<evidence type="ECO:0000256" key="4">
    <source>
        <dbReference type="SAM" id="Phobius"/>
    </source>
</evidence>
<dbReference type="EMBL" id="WIWV01000064">
    <property type="protein sequence ID" value="KAF7715242.1"/>
    <property type="molecule type" value="Genomic_DNA"/>
</dbReference>
<evidence type="ECO:0000256" key="1">
    <source>
        <dbReference type="ARBA" id="ARBA00006484"/>
    </source>
</evidence>
<evidence type="ECO:0008006" key="7">
    <source>
        <dbReference type="Google" id="ProtNLM"/>
    </source>
</evidence>
<dbReference type="InterPro" id="IPR036291">
    <property type="entry name" value="NAD(P)-bd_dom_sf"/>
</dbReference>
<dbReference type="Proteomes" id="UP000631181">
    <property type="component" value="Unassembled WGS sequence"/>
</dbReference>
<dbReference type="AlphaFoldDB" id="A0A8J8W0T6"/>
<dbReference type="Gene3D" id="3.40.50.720">
    <property type="entry name" value="NAD(P)-binding Rossmann-like Domain"/>
    <property type="match status" value="1"/>
</dbReference>
<keyword evidence="4" id="KW-0812">Transmembrane</keyword>
<protein>
    <recommendedName>
        <fullName evidence="7">Short-chain dehydrogenase/reductase</fullName>
    </recommendedName>
</protein>
<keyword evidence="2" id="KW-0521">NADP</keyword>
<dbReference type="PANTHER" id="PTHR24320">
    <property type="entry name" value="RETINOL DEHYDROGENASE"/>
    <property type="match status" value="1"/>
</dbReference>
<keyword evidence="6" id="KW-1185">Reference proteome</keyword>
<dbReference type="Pfam" id="PF00106">
    <property type="entry name" value="adh_short"/>
    <property type="match status" value="1"/>
</dbReference>
<evidence type="ECO:0000313" key="5">
    <source>
        <dbReference type="EMBL" id="KAF7715242.1"/>
    </source>
</evidence>
<evidence type="ECO:0000256" key="2">
    <source>
        <dbReference type="ARBA" id="ARBA00022857"/>
    </source>
</evidence>
<dbReference type="PRINTS" id="PR00081">
    <property type="entry name" value="GDHRDH"/>
</dbReference>
<keyword evidence="3" id="KW-0560">Oxidoreductase</keyword>
<accession>A0A8J8W0T6</accession>
<feature type="transmembrane region" description="Helical" evidence="4">
    <location>
        <begin position="21"/>
        <end position="39"/>
    </location>
</feature>
<comment type="similarity">
    <text evidence="1">Belongs to the short-chain dehydrogenases/reductases (SDR) family.</text>
</comment>
<dbReference type="OrthoDB" id="191139at2759"/>
<comment type="caution">
    <text evidence="5">The sequence shown here is derived from an EMBL/GenBank/DDBJ whole genome shotgun (WGS) entry which is preliminary data.</text>
</comment>
<reference evidence="5" key="1">
    <citation type="journal article" date="2020" name="Front. Microbiol.">
        <title>Gene regulatory networks of Penicillium echinulatum 2HH and Penicillium oxalicum 114-2 inferred by a computational biology approach.</title>
        <authorList>
            <person name="Lenz A.R."/>
            <person name="Galan-Vasquez E."/>
            <person name="Balbinot E."/>
            <person name="De Abreu F.P."/>
            <person name="De Oliveira N.S."/>
            <person name="Da Rosa L.O."/>
            <person name="De Avila E Silva S."/>
            <person name="Camassola M."/>
            <person name="Dillon A.J.P."/>
            <person name="Perez-Rueda E."/>
        </authorList>
    </citation>
    <scope>NUCLEOTIDE SEQUENCE</scope>
    <source>
        <strain evidence="5">S1M29</strain>
    </source>
</reference>
<proteinExistence type="inferred from homology"/>
<sequence length="351" mass="38467">MRSAQAFKVGRVPLLKGSKPPFSHLFAFLIMAAFIAANLNPFNYFGGVRFRPETDIPDLGGRVILITGGNTGLGKETVLQLARHNPRKIYLGARTESKAVDAIKSIKEATSSEVDIVWLPLDLTSTKSIRNAAEKFQAETDRLDRLILNAGVMALPPGETELGHEIQLGTNHTGHFMLTKLLMPTLLKTADASDSDVRIVSLSSVAHNLAPSFETILDQGKLKKVDTNSRYGASKAANILFAAELSRRYPSITSVSVHPGVILTDLYESMNSRSALLKWSLKLLRFFGSSIPQGALNSLWAAAGAKKDDLRNGAYYVPVGNCKSHDRYVRNTDMAKRLWDWSESEARKAGL</sequence>
<keyword evidence="4" id="KW-0472">Membrane</keyword>
<dbReference type="PANTHER" id="PTHR24320:SF282">
    <property type="entry name" value="WW DOMAIN-CONTAINING OXIDOREDUCTASE"/>
    <property type="match status" value="1"/>
</dbReference>
<dbReference type="InterPro" id="IPR002347">
    <property type="entry name" value="SDR_fam"/>
</dbReference>
<keyword evidence="4" id="KW-1133">Transmembrane helix</keyword>
<dbReference type="SUPFAM" id="SSF51735">
    <property type="entry name" value="NAD(P)-binding Rossmann-fold domains"/>
    <property type="match status" value="1"/>
</dbReference>
<dbReference type="GO" id="GO:0016491">
    <property type="term" value="F:oxidoreductase activity"/>
    <property type="evidence" value="ECO:0007669"/>
    <property type="project" value="UniProtKB-KW"/>
</dbReference>
<gene>
    <name evidence="5" type="ORF">PECM_007252</name>
</gene>
<evidence type="ECO:0000313" key="6">
    <source>
        <dbReference type="Proteomes" id="UP000631181"/>
    </source>
</evidence>
<name>A0A8J8W0T6_9EURO</name>
<evidence type="ECO:0000256" key="3">
    <source>
        <dbReference type="ARBA" id="ARBA00023002"/>
    </source>
</evidence>
<organism evidence="5 6">
    <name type="scientific">Penicillium ucsense</name>
    <dbReference type="NCBI Taxonomy" id="2839758"/>
    <lineage>
        <taxon>Eukaryota</taxon>
        <taxon>Fungi</taxon>
        <taxon>Dikarya</taxon>
        <taxon>Ascomycota</taxon>
        <taxon>Pezizomycotina</taxon>
        <taxon>Eurotiomycetes</taxon>
        <taxon>Eurotiomycetidae</taxon>
        <taxon>Eurotiales</taxon>
        <taxon>Aspergillaceae</taxon>
        <taxon>Penicillium</taxon>
    </lineage>
</organism>